<dbReference type="EMBL" id="BLAY01000050">
    <property type="protein sequence ID" value="GET38725.1"/>
    <property type="molecule type" value="Genomic_DNA"/>
</dbReference>
<dbReference type="Pfam" id="PF06051">
    <property type="entry name" value="DUF928"/>
    <property type="match status" value="1"/>
</dbReference>
<dbReference type="InterPro" id="IPR010328">
    <property type="entry name" value="DUF928"/>
</dbReference>
<sequence>MTSSKFTRGGIIFKADCRRMRYTFVCIGAPLTVPLYKQSQKAVPHSLAICCKFALILAMFGWSFCTPATFANPAASQLLLASKFEPPNDGAPGRRSDSGSRPGCPQSTKPFTALVPATNLGKTISERPTFWLYIPYQSGAVELVLKDENTKNTVYKNTFQVTKGQGIVSFRLPQTAPPLESGKKYRWQFYFFCNPASESDYLVVDGVVMRESVTATLKSQLETATPQQRVDLYAANGFWYDTLTELAQQRRANPQDVKLAAQWADLLRHPFVRLENTIEEPLVPCCASEQ</sequence>
<evidence type="ECO:0000313" key="2">
    <source>
        <dbReference type="EMBL" id="GET38725.1"/>
    </source>
</evidence>
<reference evidence="2" key="1">
    <citation type="submission" date="2019-10" db="EMBL/GenBank/DDBJ databases">
        <title>Draft genome sequece of Microseira wollei NIES-4236.</title>
        <authorList>
            <person name="Yamaguchi H."/>
            <person name="Suzuki S."/>
            <person name="Kawachi M."/>
        </authorList>
    </citation>
    <scope>NUCLEOTIDE SEQUENCE</scope>
    <source>
        <strain evidence="2">NIES-4236</strain>
    </source>
</reference>
<evidence type="ECO:0000256" key="1">
    <source>
        <dbReference type="SAM" id="MobiDB-lite"/>
    </source>
</evidence>
<dbReference type="AlphaFoldDB" id="A0AAV3XF29"/>
<gene>
    <name evidence="2" type="ORF">MiSe_34840</name>
</gene>
<evidence type="ECO:0008006" key="4">
    <source>
        <dbReference type="Google" id="ProtNLM"/>
    </source>
</evidence>
<protein>
    <recommendedName>
        <fullName evidence="4">DUF928 domain-containing protein</fullName>
    </recommendedName>
</protein>
<comment type="caution">
    <text evidence="2">The sequence shown here is derived from an EMBL/GenBank/DDBJ whole genome shotgun (WGS) entry which is preliminary data.</text>
</comment>
<feature type="region of interest" description="Disordered" evidence="1">
    <location>
        <begin position="87"/>
        <end position="110"/>
    </location>
</feature>
<proteinExistence type="predicted"/>
<organism evidence="2 3">
    <name type="scientific">Microseira wollei NIES-4236</name>
    <dbReference type="NCBI Taxonomy" id="2530354"/>
    <lineage>
        <taxon>Bacteria</taxon>
        <taxon>Bacillati</taxon>
        <taxon>Cyanobacteriota</taxon>
        <taxon>Cyanophyceae</taxon>
        <taxon>Oscillatoriophycideae</taxon>
        <taxon>Aerosakkonematales</taxon>
        <taxon>Aerosakkonemataceae</taxon>
        <taxon>Microseira</taxon>
    </lineage>
</organism>
<evidence type="ECO:0000313" key="3">
    <source>
        <dbReference type="Proteomes" id="UP001050975"/>
    </source>
</evidence>
<accession>A0AAV3XF29</accession>
<keyword evidence="3" id="KW-1185">Reference proteome</keyword>
<name>A0AAV3XF29_9CYAN</name>
<dbReference type="Proteomes" id="UP001050975">
    <property type="component" value="Unassembled WGS sequence"/>
</dbReference>